<dbReference type="EMBL" id="LS398110">
    <property type="protein sequence ID" value="SPP98057.1"/>
    <property type="molecule type" value="Genomic_DNA"/>
</dbReference>
<proteinExistence type="predicted"/>
<dbReference type="KEGG" id="bvz:BRAD3257_7296"/>
<protein>
    <submittedName>
        <fullName evidence="1">Uncharacterized protein</fullName>
    </submittedName>
</protein>
<accession>A0A2U3Q9J2</accession>
<gene>
    <name evidence="1" type="ORF">BRAD3257_7296</name>
</gene>
<dbReference type="Proteomes" id="UP000246085">
    <property type="component" value="Chromosome BRAD3257"/>
</dbReference>
<evidence type="ECO:0000313" key="2">
    <source>
        <dbReference type="Proteomes" id="UP000246085"/>
    </source>
</evidence>
<organism evidence="1 2">
    <name type="scientific">Bradyrhizobium vignae</name>
    <dbReference type="NCBI Taxonomy" id="1549949"/>
    <lineage>
        <taxon>Bacteria</taxon>
        <taxon>Pseudomonadati</taxon>
        <taxon>Pseudomonadota</taxon>
        <taxon>Alphaproteobacteria</taxon>
        <taxon>Hyphomicrobiales</taxon>
        <taxon>Nitrobacteraceae</taxon>
        <taxon>Bradyrhizobium</taxon>
    </lineage>
</organism>
<reference evidence="1 2" key="1">
    <citation type="submission" date="2018-03" db="EMBL/GenBank/DDBJ databases">
        <authorList>
            <person name="Gully D."/>
        </authorList>
    </citation>
    <scope>NUCLEOTIDE SEQUENCE [LARGE SCALE GENOMIC DNA]</scope>
    <source>
        <strain evidence="1">ORS3257</strain>
    </source>
</reference>
<sequence>MRTNYDGPSLILGLFAERFAARGRGSIVESHLLQESGEEARIMFMVPQK</sequence>
<evidence type="ECO:0000313" key="1">
    <source>
        <dbReference type="EMBL" id="SPP98057.1"/>
    </source>
</evidence>
<dbReference type="AlphaFoldDB" id="A0A2U3Q9J2"/>
<name>A0A2U3Q9J2_9BRAD</name>